<feature type="domain" description="Transposase IS30-like HTH" evidence="2">
    <location>
        <begin position="5"/>
        <end position="47"/>
    </location>
</feature>
<sequence>MGRVYAQLALEERRKIERWRHARVSVTEMARILQRHRSTIFRELRRNHFQDSCMPKVVGYFAMAAQLRTSDRRARQRKLIRHPQLRDQVVDRIKDGWTPEQIAGRMRIERAPLRVCQETIYRYIYAKEGMHEELWWYLPTHRKARRPKASRAEIPSRCQHPVSARGRRAALPVRSLG</sequence>
<dbReference type="InterPro" id="IPR025246">
    <property type="entry name" value="IS30-like_HTH"/>
</dbReference>
<accession>A0A1X6ZDV0</accession>
<proteinExistence type="predicted"/>
<reference evidence="3 6" key="2">
    <citation type="submission" date="2018-03" db="EMBL/GenBank/DDBJ databases">
        <title>Genomic Encyclopedia of Archaeal and Bacterial Type Strains, Phase II (KMG-II): from individual species to whole genera.</title>
        <authorList>
            <person name="Goeker M."/>
        </authorList>
    </citation>
    <scope>NUCLEOTIDE SEQUENCE [LARGE SCALE GENOMIC DNA]</scope>
    <source>
        <strain evidence="3 6">DSM 29956</strain>
    </source>
</reference>
<gene>
    <name evidence="3" type="ORF">CLV79_10512</name>
    <name evidence="4" type="ORF">LOS8367_02160</name>
</gene>
<dbReference type="Pfam" id="PF13936">
    <property type="entry name" value="HTH_38"/>
    <property type="match status" value="1"/>
</dbReference>
<dbReference type="Proteomes" id="UP000193495">
    <property type="component" value="Unassembled WGS sequence"/>
</dbReference>
<dbReference type="PANTHER" id="PTHR10948:SF23">
    <property type="entry name" value="TRANSPOSASE INSI FOR INSERTION SEQUENCE ELEMENT IS30A-RELATED"/>
    <property type="match status" value="1"/>
</dbReference>
<keyword evidence="6" id="KW-1185">Reference proteome</keyword>
<reference evidence="4 5" key="1">
    <citation type="submission" date="2017-03" db="EMBL/GenBank/DDBJ databases">
        <authorList>
            <person name="Afonso C.L."/>
            <person name="Miller P.J."/>
            <person name="Scott M.A."/>
            <person name="Spackman E."/>
            <person name="Goraichik I."/>
            <person name="Dimitrov K.M."/>
            <person name="Suarez D.L."/>
            <person name="Swayne D.E."/>
        </authorList>
    </citation>
    <scope>NUCLEOTIDE SEQUENCE [LARGE SCALE GENOMIC DNA]</scope>
    <source>
        <strain evidence="4 5">CECT 8367</strain>
    </source>
</reference>
<dbReference type="PANTHER" id="PTHR10948">
    <property type="entry name" value="TRANSPOSASE"/>
    <property type="match status" value="1"/>
</dbReference>
<evidence type="ECO:0000259" key="2">
    <source>
        <dbReference type="Pfam" id="PF13936"/>
    </source>
</evidence>
<evidence type="ECO:0000313" key="3">
    <source>
        <dbReference type="EMBL" id="PSK86305.1"/>
    </source>
</evidence>
<evidence type="ECO:0000313" key="4">
    <source>
        <dbReference type="EMBL" id="SLN48316.1"/>
    </source>
</evidence>
<dbReference type="InterPro" id="IPR051917">
    <property type="entry name" value="Transposase-Integrase"/>
</dbReference>
<dbReference type="EMBL" id="PYGB01000005">
    <property type="protein sequence ID" value="PSK86305.1"/>
    <property type="molecule type" value="Genomic_DNA"/>
</dbReference>
<name>A0A1X6ZDV0_9RHOB</name>
<evidence type="ECO:0000256" key="1">
    <source>
        <dbReference type="SAM" id="MobiDB-lite"/>
    </source>
</evidence>
<dbReference type="GO" id="GO:0004803">
    <property type="term" value="F:transposase activity"/>
    <property type="evidence" value="ECO:0007669"/>
    <property type="project" value="TreeGrafter"/>
</dbReference>
<evidence type="ECO:0000313" key="6">
    <source>
        <dbReference type="Proteomes" id="UP000240624"/>
    </source>
</evidence>
<protein>
    <submittedName>
        <fullName evidence="3">Helix-turn-helix protein</fullName>
    </submittedName>
</protein>
<dbReference type="GO" id="GO:0005829">
    <property type="term" value="C:cytosol"/>
    <property type="evidence" value="ECO:0007669"/>
    <property type="project" value="TreeGrafter"/>
</dbReference>
<dbReference type="Proteomes" id="UP000240624">
    <property type="component" value="Unassembled WGS sequence"/>
</dbReference>
<dbReference type="GO" id="GO:0032196">
    <property type="term" value="P:transposition"/>
    <property type="evidence" value="ECO:0007669"/>
    <property type="project" value="TreeGrafter"/>
</dbReference>
<dbReference type="EMBL" id="FWFY01000005">
    <property type="protein sequence ID" value="SLN48316.1"/>
    <property type="molecule type" value="Genomic_DNA"/>
</dbReference>
<feature type="region of interest" description="Disordered" evidence="1">
    <location>
        <begin position="147"/>
        <end position="177"/>
    </location>
</feature>
<dbReference type="AlphaFoldDB" id="A0A1X6ZDV0"/>
<organism evidence="4 5">
    <name type="scientific">Limimaricola soesokkakensis</name>
    <dbReference type="NCBI Taxonomy" id="1343159"/>
    <lineage>
        <taxon>Bacteria</taxon>
        <taxon>Pseudomonadati</taxon>
        <taxon>Pseudomonadota</taxon>
        <taxon>Alphaproteobacteria</taxon>
        <taxon>Rhodobacterales</taxon>
        <taxon>Paracoccaceae</taxon>
        <taxon>Limimaricola</taxon>
    </lineage>
</organism>
<evidence type="ECO:0000313" key="5">
    <source>
        <dbReference type="Proteomes" id="UP000193495"/>
    </source>
</evidence>